<keyword evidence="1 3" id="KW-0820">tRNA-binding</keyword>
<evidence type="ECO:0000259" key="4">
    <source>
        <dbReference type="PROSITE" id="PS50886"/>
    </source>
</evidence>
<sequence>MDSLFSSCKVDLGEGSLRTLVSGLAPHVPIEKMQGLVGIFVCNLKPVKMRGIESQGMLMCAAGANDRVEPLVIESPTEPTLGDR</sequence>
<proteinExistence type="predicted"/>
<keyword evidence="6" id="KW-1185">Reference proteome</keyword>
<dbReference type="Pfam" id="PF01588">
    <property type="entry name" value="tRNA_bind"/>
    <property type="match status" value="1"/>
</dbReference>
<dbReference type="InterPro" id="IPR051270">
    <property type="entry name" value="Tyrosine-tRNA_ligase_regulator"/>
</dbReference>
<gene>
    <name evidence="5" type="ORF">TASK_LOCUS3202</name>
</gene>
<dbReference type="OrthoDB" id="197206at2759"/>
<dbReference type="GO" id="GO:0000049">
    <property type="term" value="F:tRNA binding"/>
    <property type="evidence" value="ECO:0007669"/>
    <property type="project" value="UniProtKB-UniRule"/>
</dbReference>
<dbReference type="InterPro" id="IPR002547">
    <property type="entry name" value="tRNA-bd_dom"/>
</dbReference>
<feature type="domain" description="TRNA-binding" evidence="4">
    <location>
        <begin position="1"/>
        <end position="84"/>
    </location>
</feature>
<name>A0A0R3W0K7_TAEAS</name>
<dbReference type="PROSITE" id="PS50886">
    <property type="entry name" value="TRBD"/>
    <property type="match status" value="1"/>
</dbReference>
<dbReference type="AlphaFoldDB" id="A0A0R3W0K7"/>
<dbReference type="WBParaSite" id="TASK_0000320101-mRNA-1">
    <property type="protein sequence ID" value="TASK_0000320101-mRNA-1"/>
    <property type="gene ID" value="TASK_0000320101"/>
</dbReference>
<reference evidence="5 6" key="2">
    <citation type="submission" date="2018-11" db="EMBL/GenBank/DDBJ databases">
        <authorList>
            <consortium name="Pathogen Informatics"/>
        </authorList>
    </citation>
    <scope>NUCLEOTIDE SEQUENCE [LARGE SCALE GENOMIC DNA]</scope>
</reference>
<dbReference type="InterPro" id="IPR012340">
    <property type="entry name" value="NA-bd_OB-fold"/>
</dbReference>
<protein>
    <submittedName>
        <fullName evidence="7">tRNA-binding domain-containing protein</fullName>
    </submittedName>
</protein>
<evidence type="ECO:0000313" key="7">
    <source>
        <dbReference type="WBParaSite" id="TASK_0000320101-mRNA-1"/>
    </source>
</evidence>
<dbReference type="PANTHER" id="PTHR11586:SF33">
    <property type="entry name" value="AMINOACYL TRNA SYNTHASE COMPLEX-INTERACTING MULTIFUNCTIONAL PROTEIN 1"/>
    <property type="match status" value="1"/>
</dbReference>
<keyword evidence="2 3" id="KW-0694">RNA-binding</keyword>
<dbReference type="SUPFAM" id="SSF50249">
    <property type="entry name" value="Nucleic acid-binding proteins"/>
    <property type="match status" value="1"/>
</dbReference>
<evidence type="ECO:0000256" key="3">
    <source>
        <dbReference type="PROSITE-ProRule" id="PRU00209"/>
    </source>
</evidence>
<accession>A0A0R3W0K7</accession>
<dbReference type="Proteomes" id="UP000282613">
    <property type="component" value="Unassembled WGS sequence"/>
</dbReference>
<organism evidence="7">
    <name type="scientific">Taenia asiatica</name>
    <name type="common">Asian tapeworm</name>
    <dbReference type="NCBI Taxonomy" id="60517"/>
    <lineage>
        <taxon>Eukaryota</taxon>
        <taxon>Metazoa</taxon>
        <taxon>Spiralia</taxon>
        <taxon>Lophotrochozoa</taxon>
        <taxon>Platyhelminthes</taxon>
        <taxon>Cestoda</taxon>
        <taxon>Eucestoda</taxon>
        <taxon>Cyclophyllidea</taxon>
        <taxon>Taeniidae</taxon>
        <taxon>Taenia</taxon>
    </lineage>
</organism>
<dbReference type="Gene3D" id="2.40.50.140">
    <property type="entry name" value="Nucleic acid-binding proteins"/>
    <property type="match status" value="1"/>
</dbReference>
<reference evidence="7" key="1">
    <citation type="submission" date="2017-02" db="UniProtKB">
        <authorList>
            <consortium name="WormBaseParasite"/>
        </authorList>
    </citation>
    <scope>IDENTIFICATION</scope>
</reference>
<evidence type="ECO:0000313" key="5">
    <source>
        <dbReference type="EMBL" id="VDK27912.1"/>
    </source>
</evidence>
<evidence type="ECO:0000313" key="6">
    <source>
        <dbReference type="Proteomes" id="UP000282613"/>
    </source>
</evidence>
<dbReference type="STRING" id="60517.A0A0R3W0K7"/>
<evidence type="ECO:0000256" key="2">
    <source>
        <dbReference type="ARBA" id="ARBA00022884"/>
    </source>
</evidence>
<evidence type="ECO:0000256" key="1">
    <source>
        <dbReference type="ARBA" id="ARBA00022555"/>
    </source>
</evidence>
<dbReference type="PANTHER" id="PTHR11586">
    <property type="entry name" value="TRNA-AMINOACYLATION COFACTOR ARC1 FAMILY MEMBER"/>
    <property type="match status" value="1"/>
</dbReference>
<dbReference type="EMBL" id="UYRS01007131">
    <property type="protein sequence ID" value="VDK27912.1"/>
    <property type="molecule type" value="Genomic_DNA"/>
</dbReference>